<evidence type="ECO:0000313" key="2">
    <source>
        <dbReference type="EMBL" id="MEC5386732.1"/>
    </source>
</evidence>
<accession>A0ABU6K494</accession>
<gene>
    <name evidence="2" type="ORF">VVD49_13440</name>
</gene>
<dbReference type="Proteomes" id="UP001331561">
    <property type="component" value="Unassembled WGS sequence"/>
</dbReference>
<organism evidence="2 3">
    <name type="scientific">Uliginosibacterium silvisoli</name>
    <dbReference type="NCBI Taxonomy" id="3114758"/>
    <lineage>
        <taxon>Bacteria</taxon>
        <taxon>Pseudomonadati</taxon>
        <taxon>Pseudomonadota</taxon>
        <taxon>Betaproteobacteria</taxon>
        <taxon>Rhodocyclales</taxon>
        <taxon>Zoogloeaceae</taxon>
        <taxon>Uliginosibacterium</taxon>
    </lineage>
</organism>
<dbReference type="Pfam" id="PF05707">
    <property type="entry name" value="Zot"/>
    <property type="match status" value="1"/>
</dbReference>
<proteinExistence type="predicted"/>
<protein>
    <submittedName>
        <fullName evidence="2">Zonular occludens toxin domain-containing protein</fullName>
    </submittedName>
</protein>
<reference evidence="2 3" key="1">
    <citation type="submission" date="2024-01" db="EMBL/GenBank/DDBJ databases">
        <title>Uliginosibacterium soil sp. nov.</title>
        <authorList>
            <person name="Lv Y."/>
        </authorList>
    </citation>
    <scope>NUCLEOTIDE SEQUENCE [LARGE SCALE GENOMIC DNA]</scope>
    <source>
        <strain evidence="2 3">H3</strain>
    </source>
</reference>
<feature type="domain" description="Zona occludens toxin N-terminal" evidence="1">
    <location>
        <begin position="3"/>
        <end position="151"/>
    </location>
</feature>
<evidence type="ECO:0000313" key="3">
    <source>
        <dbReference type="Proteomes" id="UP001331561"/>
    </source>
</evidence>
<sequence length="344" mass="38307">MATFAVEGKMGSGKTTFAVTVALDDYLGKGRRVASNIDLLPENYFSPFTDESRCRLTRLPDVLTVSSLDGLGFGNETIDESRNGLILLDESITILNSRTYQDKNRNDLIAWFVHARKLGWDLMFVIQAVGALDKQVRDMVVEYRVACRRMDRLKMPLVGWLGLRLPLPRVHYATTHYGLHNGAPVADFRMYRGNDVFTAFNTRQLLRSSSVDGHLDVDWKMVDRSPGLHSVLPPFHVKGRHMNKKAMWIAAGKRSAVAGFLVGALLSVGGWKTWEKLSHPKTAEIQVAAADIEWSNGSFVSMDGGAVVLIDDKGIRHVSQVARSDSRGVAVLVDGKWFGVRRNH</sequence>
<evidence type="ECO:0000259" key="1">
    <source>
        <dbReference type="Pfam" id="PF05707"/>
    </source>
</evidence>
<comment type="caution">
    <text evidence="2">The sequence shown here is derived from an EMBL/GenBank/DDBJ whole genome shotgun (WGS) entry which is preliminary data.</text>
</comment>
<dbReference type="RefSeq" id="WP_327599691.1">
    <property type="nucleotide sequence ID" value="NZ_JAYXHS010000002.1"/>
</dbReference>
<dbReference type="EMBL" id="JAYXHS010000002">
    <property type="protein sequence ID" value="MEC5386732.1"/>
    <property type="molecule type" value="Genomic_DNA"/>
</dbReference>
<dbReference type="InterPro" id="IPR027417">
    <property type="entry name" value="P-loop_NTPase"/>
</dbReference>
<name>A0ABU6K494_9RHOO</name>
<keyword evidence="3" id="KW-1185">Reference proteome</keyword>
<dbReference type="InterPro" id="IPR008900">
    <property type="entry name" value="Zot_N"/>
</dbReference>
<dbReference type="Gene3D" id="3.40.50.300">
    <property type="entry name" value="P-loop containing nucleotide triphosphate hydrolases"/>
    <property type="match status" value="1"/>
</dbReference>